<name>A0ABR1RZK2_9PEZI</name>
<dbReference type="Proteomes" id="UP001396898">
    <property type="component" value="Unassembled WGS sequence"/>
</dbReference>
<comment type="caution">
    <text evidence="1">The sequence shown here is derived from an EMBL/GenBank/DDBJ whole genome shotgun (WGS) entry which is preliminary data.</text>
</comment>
<proteinExistence type="predicted"/>
<reference evidence="1 2" key="1">
    <citation type="submission" date="2023-01" db="EMBL/GenBank/DDBJ databases">
        <title>Analysis of 21 Apiospora genomes using comparative genomics revels a genus with tremendous synthesis potential of carbohydrate active enzymes and secondary metabolites.</title>
        <authorList>
            <person name="Sorensen T."/>
        </authorList>
    </citation>
    <scope>NUCLEOTIDE SEQUENCE [LARGE SCALE GENOMIC DNA]</scope>
    <source>
        <strain evidence="1 2">CBS 20057</strain>
    </source>
</reference>
<evidence type="ECO:0000313" key="2">
    <source>
        <dbReference type="Proteomes" id="UP001396898"/>
    </source>
</evidence>
<keyword evidence="2" id="KW-1185">Reference proteome</keyword>
<evidence type="ECO:0000313" key="1">
    <source>
        <dbReference type="EMBL" id="KAK8023357.1"/>
    </source>
</evidence>
<gene>
    <name evidence="1" type="ORF">PG991_006596</name>
</gene>
<protein>
    <submittedName>
        <fullName evidence="1">Uncharacterized protein</fullName>
    </submittedName>
</protein>
<dbReference type="EMBL" id="JAQQWI010000008">
    <property type="protein sequence ID" value="KAK8023357.1"/>
    <property type="molecule type" value="Genomic_DNA"/>
</dbReference>
<accession>A0ABR1RZK2</accession>
<sequence length="206" mass="23594">MPEALAKQLLVQYAHILPSLAQGVLDKSHELRSKEARTTRSYREFARETDYLINKKHRRLRPSQQYEIAGEVQGEIETMLDTIEREIQPHSSFESKYSALETMLQIYETIMDAGNQLGSEVQKECYGWDEQFLKVFGCLTPGDRDRLANDQCSASHTDTWLDRLDGFVQEALDYCFVEGIDKARDSLQKVAYHKATGADPTKQVNV</sequence>
<organism evidence="1 2">
    <name type="scientific">Apiospora marii</name>
    <dbReference type="NCBI Taxonomy" id="335849"/>
    <lineage>
        <taxon>Eukaryota</taxon>
        <taxon>Fungi</taxon>
        <taxon>Dikarya</taxon>
        <taxon>Ascomycota</taxon>
        <taxon>Pezizomycotina</taxon>
        <taxon>Sordariomycetes</taxon>
        <taxon>Xylariomycetidae</taxon>
        <taxon>Amphisphaeriales</taxon>
        <taxon>Apiosporaceae</taxon>
        <taxon>Apiospora</taxon>
    </lineage>
</organism>